<evidence type="ECO:0000256" key="8">
    <source>
        <dbReference type="SAM" id="Phobius"/>
    </source>
</evidence>
<feature type="transmembrane region" description="Helical" evidence="8">
    <location>
        <begin position="99"/>
        <end position="117"/>
    </location>
</feature>
<evidence type="ECO:0000256" key="7">
    <source>
        <dbReference type="SAM" id="MobiDB-lite"/>
    </source>
</evidence>
<keyword evidence="10" id="KW-1185">Reference proteome</keyword>
<name>A0A543I5Z1_9MICO</name>
<dbReference type="Pfam" id="PF07681">
    <property type="entry name" value="DoxX"/>
    <property type="match status" value="1"/>
</dbReference>
<dbReference type="AlphaFoldDB" id="A0A543I5Z1"/>
<evidence type="ECO:0000256" key="4">
    <source>
        <dbReference type="ARBA" id="ARBA00022692"/>
    </source>
</evidence>
<dbReference type="PANTHER" id="PTHR33452">
    <property type="entry name" value="OXIDOREDUCTASE CATD-RELATED"/>
    <property type="match status" value="1"/>
</dbReference>
<dbReference type="EMBL" id="VFPN01000001">
    <property type="protein sequence ID" value="TQM66022.1"/>
    <property type="molecule type" value="Genomic_DNA"/>
</dbReference>
<evidence type="ECO:0000256" key="1">
    <source>
        <dbReference type="ARBA" id="ARBA00004651"/>
    </source>
</evidence>
<evidence type="ECO:0000256" key="6">
    <source>
        <dbReference type="ARBA" id="ARBA00023136"/>
    </source>
</evidence>
<protein>
    <submittedName>
        <fullName evidence="9">Putative oxidoreductase</fullName>
    </submittedName>
</protein>
<organism evidence="9 10">
    <name type="scientific">Klugiella xanthotipulae</name>
    <dbReference type="NCBI Taxonomy" id="244735"/>
    <lineage>
        <taxon>Bacteria</taxon>
        <taxon>Bacillati</taxon>
        <taxon>Actinomycetota</taxon>
        <taxon>Actinomycetes</taxon>
        <taxon>Micrococcales</taxon>
        <taxon>Microbacteriaceae</taxon>
        <taxon>Klugiella</taxon>
    </lineage>
</organism>
<evidence type="ECO:0000256" key="2">
    <source>
        <dbReference type="ARBA" id="ARBA00006679"/>
    </source>
</evidence>
<keyword evidence="4 8" id="KW-0812">Transmembrane</keyword>
<evidence type="ECO:0000256" key="5">
    <source>
        <dbReference type="ARBA" id="ARBA00022989"/>
    </source>
</evidence>
<feature type="transmembrane region" description="Helical" evidence="8">
    <location>
        <begin position="129"/>
        <end position="150"/>
    </location>
</feature>
<dbReference type="PANTHER" id="PTHR33452:SF1">
    <property type="entry name" value="INNER MEMBRANE PROTEIN YPHA-RELATED"/>
    <property type="match status" value="1"/>
</dbReference>
<dbReference type="GO" id="GO:0005886">
    <property type="term" value="C:plasma membrane"/>
    <property type="evidence" value="ECO:0007669"/>
    <property type="project" value="UniProtKB-SubCell"/>
</dbReference>
<keyword evidence="3" id="KW-1003">Cell membrane</keyword>
<gene>
    <name evidence="9" type="ORF">FB466_0843</name>
</gene>
<proteinExistence type="inferred from homology"/>
<keyword evidence="5 8" id="KW-1133">Transmembrane helix</keyword>
<feature type="region of interest" description="Disordered" evidence="7">
    <location>
        <begin position="1"/>
        <end position="20"/>
    </location>
</feature>
<evidence type="ECO:0000256" key="3">
    <source>
        <dbReference type="ARBA" id="ARBA00022475"/>
    </source>
</evidence>
<sequence length="172" mass="17470">MGTSLTTHTTAGSGTHSASDAAYTGSARATIATTILRVICGFLFLAHGWQKYFEYTIAGTQSTFASMGIPASDIVAPLVATLELAGGVALILGVLTRPVAALLALNMFGALVTQHLPGGVFVDNGGFELVLAFGGGAAAIAVLGGGAWSVDRMLFARSTGRAARFLYSGSRA</sequence>
<comment type="caution">
    <text evidence="9">The sequence shown here is derived from an EMBL/GenBank/DDBJ whole genome shotgun (WGS) entry which is preliminary data.</text>
</comment>
<dbReference type="Proteomes" id="UP000318331">
    <property type="component" value="Unassembled WGS sequence"/>
</dbReference>
<reference evidence="9 10" key="1">
    <citation type="submission" date="2019-06" db="EMBL/GenBank/DDBJ databases">
        <title>Sequencing the genomes of 1000 actinobacteria strains.</title>
        <authorList>
            <person name="Klenk H.-P."/>
        </authorList>
    </citation>
    <scope>NUCLEOTIDE SEQUENCE [LARGE SCALE GENOMIC DNA]</scope>
    <source>
        <strain evidence="9 10">DSM 18031</strain>
    </source>
</reference>
<evidence type="ECO:0000313" key="10">
    <source>
        <dbReference type="Proteomes" id="UP000318331"/>
    </source>
</evidence>
<comment type="subcellular location">
    <subcellularLocation>
        <location evidence="1">Cell membrane</location>
        <topology evidence="1">Multi-pass membrane protein</topology>
    </subcellularLocation>
</comment>
<dbReference type="OrthoDB" id="1122432at2"/>
<comment type="similarity">
    <text evidence="2">Belongs to the DoxX family.</text>
</comment>
<accession>A0A543I5Z1</accession>
<dbReference type="RefSeq" id="WP_141916060.1">
    <property type="nucleotide sequence ID" value="NZ_BAAAYS010000009.1"/>
</dbReference>
<evidence type="ECO:0000313" key="9">
    <source>
        <dbReference type="EMBL" id="TQM66022.1"/>
    </source>
</evidence>
<dbReference type="InterPro" id="IPR051907">
    <property type="entry name" value="DoxX-like_oxidoreductase"/>
</dbReference>
<dbReference type="InterPro" id="IPR032808">
    <property type="entry name" value="DoxX"/>
</dbReference>
<keyword evidence="6 8" id="KW-0472">Membrane</keyword>